<gene>
    <name evidence="6" type="ORF">AKAME5_002167200</name>
</gene>
<evidence type="ECO:0000256" key="4">
    <source>
        <dbReference type="ARBA" id="ARBA00023242"/>
    </source>
</evidence>
<evidence type="ECO:0000256" key="2">
    <source>
        <dbReference type="ARBA" id="ARBA00023015"/>
    </source>
</evidence>
<proteinExistence type="inferred from homology"/>
<keyword evidence="3" id="KW-0804">Transcription</keyword>
<name>A0AAD3NET7_LATJO</name>
<keyword evidence="4" id="KW-0539">Nucleus</keyword>
<dbReference type="GO" id="GO:0005634">
    <property type="term" value="C:nucleus"/>
    <property type="evidence" value="ECO:0007669"/>
    <property type="project" value="UniProtKB-SubCell"/>
</dbReference>
<keyword evidence="7" id="KW-1185">Reference proteome</keyword>
<evidence type="ECO:0000313" key="6">
    <source>
        <dbReference type="EMBL" id="GLD70355.1"/>
    </source>
</evidence>
<evidence type="ECO:0000256" key="5">
    <source>
        <dbReference type="ARBA" id="ARBA00025784"/>
    </source>
</evidence>
<dbReference type="GO" id="GO:0006355">
    <property type="term" value="P:regulation of DNA-templated transcription"/>
    <property type="evidence" value="ECO:0007669"/>
    <property type="project" value="InterPro"/>
</dbReference>
<comment type="similarity">
    <text evidence="5">Belongs to the vestigial family.</text>
</comment>
<dbReference type="Proteomes" id="UP001279410">
    <property type="component" value="Unassembled WGS sequence"/>
</dbReference>
<accession>A0AAD3NET7</accession>
<reference evidence="6" key="1">
    <citation type="submission" date="2022-08" db="EMBL/GenBank/DDBJ databases">
        <title>Genome sequencing of akame (Lates japonicus).</title>
        <authorList>
            <person name="Hashiguchi Y."/>
            <person name="Takahashi H."/>
        </authorList>
    </citation>
    <scope>NUCLEOTIDE SEQUENCE</scope>
    <source>
        <strain evidence="6">Kochi</strain>
    </source>
</reference>
<protein>
    <submittedName>
        <fullName evidence="6">Transcription cofactor vestigial-like protein 3</fullName>
    </submittedName>
</protein>
<organism evidence="6 7">
    <name type="scientific">Lates japonicus</name>
    <name type="common">Japanese lates</name>
    <dbReference type="NCBI Taxonomy" id="270547"/>
    <lineage>
        <taxon>Eukaryota</taxon>
        <taxon>Metazoa</taxon>
        <taxon>Chordata</taxon>
        <taxon>Craniata</taxon>
        <taxon>Vertebrata</taxon>
        <taxon>Euteleostomi</taxon>
        <taxon>Actinopterygii</taxon>
        <taxon>Neopterygii</taxon>
        <taxon>Teleostei</taxon>
        <taxon>Neoteleostei</taxon>
        <taxon>Acanthomorphata</taxon>
        <taxon>Carangaria</taxon>
        <taxon>Carangaria incertae sedis</taxon>
        <taxon>Centropomidae</taxon>
        <taxon>Lates</taxon>
    </lineage>
</organism>
<keyword evidence="2" id="KW-0805">Transcription regulation</keyword>
<dbReference type="Pfam" id="PF07545">
    <property type="entry name" value="Vg_Tdu"/>
    <property type="match status" value="1"/>
</dbReference>
<comment type="subcellular location">
    <subcellularLocation>
        <location evidence="1">Nucleus</location>
    </subcellularLocation>
</comment>
<evidence type="ECO:0000256" key="3">
    <source>
        <dbReference type="ARBA" id="ARBA00023163"/>
    </source>
</evidence>
<evidence type="ECO:0000256" key="1">
    <source>
        <dbReference type="ARBA" id="ARBA00004123"/>
    </source>
</evidence>
<comment type="caution">
    <text evidence="6">The sequence shown here is derived from an EMBL/GenBank/DDBJ whole genome shotgun (WGS) entry which is preliminary data.</text>
</comment>
<evidence type="ECO:0000313" key="7">
    <source>
        <dbReference type="Proteomes" id="UP001279410"/>
    </source>
</evidence>
<sequence length="196" mass="21298">MEDRTESPKAVKVEEHSRCVILTYFQGDINSMVDAHFTRALGKTCKAKAPAAKAKKLRKTIKSEDTSSCQGSALDSYTESQAPPLAGRLLAFGPADNAPGSWHSLTTRAGEGPGLPSIAYHSLSQEGLSLTGQQYATSLLNLLHSDRGEMGPGIASSSKPELLPSWTMPQGFRESVDPAVAFEPERRLDKKDLYWY</sequence>
<dbReference type="InterPro" id="IPR011520">
    <property type="entry name" value="Vg_fam"/>
</dbReference>
<dbReference type="EMBL" id="BRZM01000373">
    <property type="protein sequence ID" value="GLD70355.1"/>
    <property type="molecule type" value="Genomic_DNA"/>
</dbReference>
<dbReference type="PANTHER" id="PTHR15950:SF22">
    <property type="entry name" value="VESTIGIAL LIKE 2B"/>
    <property type="match status" value="1"/>
</dbReference>
<dbReference type="PANTHER" id="PTHR15950">
    <property type="entry name" value="TRANSCRIPTION COFACTOR VESTIGIAL-LIKE PROTEIN"/>
    <property type="match status" value="1"/>
</dbReference>
<dbReference type="AlphaFoldDB" id="A0AAD3NET7"/>